<organism evidence="8 9">
    <name type="scientific">Bogoriella caseilytica</name>
    <dbReference type="NCBI Taxonomy" id="56055"/>
    <lineage>
        <taxon>Bacteria</taxon>
        <taxon>Bacillati</taxon>
        <taxon>Actinomycetota</taxon>
        <taxon>Actinomycetes</taxon>
        <taxon>Micrococcales</taxon>
        <taxon>Bogoriellaceae</taxon>
        <taxon>Bogoriella</taxon>
    </lineage>
</organism>
<evidence type="ECO:0000256" key="4">
    <source>
        <dbReference type="ARBA" id="ARBA00022842"/>
    </source>
</evidence>
<evidence type="ECO:0000256" key="6">
    <source>
        <dbReference type="SAM" id="MobiDB-lite"/>
    </source>
</evidence>
<dbReference type="InterPro" id="IPR010043">
    <property type="entry name" value="UTase/UR"/>
</dbReference>
<protein>
    <submittedName>
        <fullName evidence="8">[protein-PII] uridylyltransferase</fullName>
    </submittedName>
</protein>
<dbReference type="Pfam" id="PF08335">
    <property type="entry name" value="GlnD_UR_UTase"/>
    <property type="match status" value="1"/>
</dbReference>
<dbReference type="SUPFAM" id="SSF109604">
    <property type="entry name" value="HD-domain/PDEase-like"/>
    <property type="match status" value="1"/>
</dbReference>
<proteinExistence type="predicted"/>
<keyword evidence="9" id="KW-1185">Reference proteome</keyword>
<dbReference type="InterPro" id="IPR043519">
    <property type="entry name" value="NT_sf"/>
</dbReference>
<dbReference type="InterPro" id="IPR006674">
    <property type="entry name" value="HD_domain"/>
</dbReference>
<gene>
    <name evidence="8" type="ORF">EDD31_2365</name>
</gene>
<comment type="caution">
    <text evidence="8">The sequence shown here is derived from an EMBL/GenBank/DDBJ whole genome shotgun (WGS) entry which is preliminary data.</text>
</comment>
<name>A0A3N2BFI5_9MICO</name>
<dbReference type="SMART" id="SM00471">
    <property type="entry name" value="HDc"/>
    <property type="match status" value="1"/>
</dbReference>
<dbReference type="PROSITE" id="PS51831">
    <property type="entry name" value="HD"/>
    <property type="match status" value="1"/>
</dbReference>
<dbReference type="PANTHER" id="PTHR47320">
    <property type="entry name" value="BIFUNCTIONAL URIDYLYLTRANSFERASE/URIDYLYL-REMOVING ENZYME"/>
    <property type="match status" value="1"/>
</dbReference>
<reference evidence="8 9" key="1">
    <citation type="submission" date="2018-11" db="EMBL/GenBank/DDBJ databases">
        <title>Sequencing the genomes of 1000 actinobacteria strains.</title>
        <authorList>
            <person name="Klenk H.-P."/>
        </authorList>
    </citation>
    <scope>NUCLEOTIDE SEQUENCE [LARGE SCALE GENOMIC DNA]</scope>
    <source>
        <strain evidence="8 9">DSM 11294</strain>
    </source>
</reference>
<evidence type="ECO:0000259" key="7">
    <source>
        <dbReference type="PROSITE" id="PS51831"/>
    </source>
</evidence>
<keyword evidence="3" id="KW-0378">Hydrolase</keyword>
<feature type="domain" description="HD" evidence="7">
    <location>
        <begin position="468"/>
        <end position="586"/>
    </location>
</feature>
<dbReference type="OrthoDB" id="9758038at2"/>
<evidence type="ECO:0000313" key="9">
    <source>
        <dbReference type="Proteomes" id="UP000280668"/>
    </source>
</evidence>
<keyword evidence="2 8" id="KW-0548">Nucleotidyltransferase</keyword>
<evidence type="ECO:0000256" key="2">
    <source>
        <dbReference type="ARBA" id="ARBA00022695"/>
    </source>
</evidence>
<evidence type="ECO:0000256" key="5">
    <source>
        <dbReference type="ARBA" id="ARBA00023268"/>
    </source>
</evidence>
<feature type="compositionally biased region" description="Low complexity" evidence="6">
    <location>
        <begin position="333"/>
        <end position="343"/>
    </location>
</feature>
<evidence type="ECO:0000256" key="3">
    <source>
        <dbReference type="ARBA" id="ARBA00022801"/>
    </source>
</evidence>
<dbReference type="InterPro" id="IPR003607">
    <property type="entry name" value="HD/PDEase_dom"/>
</dbReference>
<dbReference type="Gene3D" id="3.30.460.10">
    <property type="entry name" value="Beta Polymerase, domain 2"/>
    <property type="match status" value="1"/>
</dbReference>
<keyword evidence="5" id="KW-0511">Multifunctional enzyme</keyword>
<dbReference type="AlphaFoldDB" id="A0A3N2BFI5"/>
<accession>A0A3N2BFI5</accession>
<dbReference type="Pfam" id="PF01966">
    <property type="entry name" value="HD"/>
    <property type="match status" value="1"/>
</dbReference>
<dbReference type="Proteomes" id="UP000280668">
    <property type="component" value="Unassembled WGS sequence"/>
</dbReference>
<dbReference type="InterPro" id="IPR013546">
    <property type="entry name" value="PII_UdlTrfase/GS_AdlTrfase"/>
</dbReference>
<dbReference type="PANTHER" id="PTHR47320:SF1">
    <property type="entry name" value="BIFUNCTIONAL URIDYLYLTRANSFERASE_URIDYLYL-REMOVING ENZYME"/>
    <property type="match status" value="1"/>
</dbReference>
<dbReference type="Gene3D" id="1.10.3210.10">
    <property type="entry name" value="Hypothetical protein af1432"/>
    <property type="match status" value="1"/>
</dbReference>
<dbReference type="RefSeq" id="WP_123304320.1">
    <property type="nucleotide sequence ID" value="NZ_RKHK01000001.1"/>
</dbReference>
<keyword evidence="4" id="KW-0460">Magnesium</keyword>
<dbReference type="GO" id="GO:0008773">
    <property type="term" value="F:[protein-PII] uridylyltransferase activity"/>
    <property type="evidence" value="ECO:0007669"/>
    <property type="project" value="InterPro"/>
</dbReference>
<evidence type="ECO:0000313" key="8">
    <source>
        <dbReference type="EMBL" id="ROR73970.1"/>
    </source>
</evidence>
<dbReference type="EMBL" id="RKHK01000001">
    <property type="protein sequence ID" value="ROR73970.1"/>
    <property type="molecule type" value="Genomic_DNA"/>
</dbReference>
<dbReference type="SUPFAM" id="SSF81301">
    <property type="entry name" value="Nucleotidyltransferase"/>
    <property type="match status" value="1"/>
</dbReference>
<dbReference type="GO" id="GO:0016787">
    <property type="term" value="F:hydrolase activity"/>
    <property type="evidence" value="ECO:0007669"/>
    <property type="project" value="UniProtKB-KW"/>
</dbReference>
<sequence length="614" mass="65400">MTDSAGPVQLPLLDQLHRARLALPPGGPAYRHQLADLTDAALQELWDKAVGQLDGGGIDLRSGVALVAVGSLGRRDGGPASDLDLLLVHEGLGVADLAELSAALWYPIWDAKLGLDHSVRTLSECRQMASADLPAAVGLLRLRTVAGDAALGARTAEAVLADWRRAARRRISDLADSVAERVALHGELAYLIEPDLKESRGGLRDAVLIDALVASWLAERPRGALDAATSHLLDVRDALAHVTGRSRTKLRLGVQDDVADTLGLARMGTVVDTAPDGADVHDYADDLLASLAEAGRIVSAALDRTLRTARHHVRSRTPGPGAPSSAQRAPRWRLPSGRRPAPRLPALAPGLAQLADEIVLDAAATARRVRADDSAVTPLLALRAAAAACRTGLPLSPTLLMALGDAPAPPSPWPVQYRQLLAEILTSGPAQIPVWEDLDLAGVVTTWFPEWQAVRNRPQRNAVHRFTVDRHQVEAAANIPATAAAGAVEREDLLALAALLHDIGKLPGERDHSVAGARIARPLLDRLGLGAAERDLVVLLVRHHLLLAELATSRDPRDPDVVAEVVQGVRGERDTLVMLRRLTEADARAAGSKAWSPWRARLIDELTARALDAL</sequence>
<keyword evidence="1 8" id="KW-0808">Transferase</keyword>
<dbReference type="CDD" id="cd05401">
    <property type="entry name" value="NT_GlnE_GlnD_like"/>
    <property type="match status" value="1"/>
</dbReference>
<evidence type="ECO:0000256" key="1">
    <source>
        <dbReference type="ARBA" id="ARBA00022679"/>
    </source>
</evidence>
<feature type="region of interest" description="Disordered" evidence="6">
    <location>
        <begin position="309"/>
        <end position="343"/>
    </location>
</feature>